<reference evidence="1" key="2">
    <citation type="submission" date="2020-05" db="UniProtKB">
        <authorList>
            <consortium name="EnsemblMetazoa"/>
        </authorList>
    </citation>
    <scope>IDENTIFICATION</scope>
    <source>
        <strain evidence="1">MINIMUS1</strain>
    </source>
</reference>
<protein>
    <submittedName>
        <fullName evidence="1">Uncharacterized protein</fullName>
    </submittedName>
</protein>
<reference evidence="2" key="1">
    <citation type="submission" date="2013-03" db="EMBL/GenBank/DDBJ databases">
        <title>The Genome Sequence of Anopheles minimus MINIMUS1.</title>
        <authorList>
            <consortium name="The Broad Institute Genomics Platform"/>
            <person name="Neafsey D.E."/>
            <person name="Walton C."/>
            <person name="Walker B."/>
            <person name="Young S.K."/>
            <person name="Zeng Q."/>
            <person name="Gargeya S."/>
            <person name="Fitzgerald M."/>
            <person name="Haas B."/>
            <person name="Abouelleil A."/>
            <person name="Allen A.W."/>
            <person name="Alvarado L."/>
            <person name="Arachchi H.M."/>
            <person name="Berlin A.M."/>
            <person name="Chapman S.B."/>
            <person name="Gainer-Dewar J."/>
            <person name="Goldberg J."/>
            <person name="Griggs A."/>
            <person name="Gujja S."/>
            <person name="Hansen M."/>
            <person name="Howarth C."/>
            <person name="Imamovic A."/>
            <person name="Ireland A."/>
            <person name="Larimer J."/>
            <person name="McCowan C."/>
            <person name="Murphy C."/>
            <person name="Pearson M."/>
            <person name="Poon T.W."/>
            <person name="Priest M."/>
            <person name="Roberts A."/>
            <person name="Saif S."/>
            <person name="Shea T."/>
            <person name="Sisk P."/>
            <person name="Sykes S."/>
            <person name="Wortman J."/>
            <person name="Nusbaum C."/>
            <person name="Birren B."/>
        </authorList>
    </citation>
    <scope>NUCLEOTIDE SEQUENCE [LARGE SCALE GENOMIC DNA]</scope>
    <source>
        <strain evidence="2">MINIMUS1</strain>
    </source>
</reference>
<name>A0A182WMR6_9DIPT</name>
<dbReference type="AlphaFoldDB" id="A0A182WMR6"/>
<accession>A0A182WMR6</accession>
<evidence type="ECO:0000313" key="2">
    <source>
        <dbReference type="Proteomes" id="UP000075920"/>
    </source>
</evidence>
<dbReference type="Proteomes" id="UP000075920">
    <property type="component" value="Unassembled WGS sequence"/>
</dbReference>
<dbReference type="EnsemblMetazoa" id="AMIN014029-RA">
    <property type="protein sequence ID" value="AMIN014029-PA"/>
    <property type="gene ID" value="AMIN014029"/>
</dbReference>
<keyword evidence="2" id="KW-1185">Reference proteome</keyword>
<evidence type="ECO:0000313" key="1">
    <source>
        <dbReference type="EnsemblMetazoa" id="AMIN014029-PA"/>
    </source>
</evidence>
<organism evidence="1 2">
    <name type="scientific">Anopheles minimus</name>
    <dbReference type="NCBI Taxonomy" id="112268"/>
    <lineage>
        <taxon>Eukaryota</taxon>
        <taxon>Metazoa</taxon>
        <taxon>Ecdysozoa</taxon>
        <taxon>Arthropoda</taxon>
        <taxon>Hexapoda</taxon>
        <taxon>Insecta</taxon>
        <taxon>Pterygota</taxon>
        <taxon>Neoptera</taxon>
        <taxon>Endopterygota</taxon>
        <taxon>Diptera</taxon>
        <taxon>Nematocera</taxon>
        <taxon>Culicoidea</taxon>
        <taxon>Culicidae</taxon>
        <taxon>Anophelinae</taxon>
        <taxon>Anopheles</taxon>
    </lineage>
</organism>
<dbReference type="VEuPathDB" id="VectorBase:AMIN014029"/>
<sequence>MVSCRRTYSGPLVVCVRFRKREGKCSSRNPFAARLPGCCTV</sequence>
<proteinExistence type="predicted"/>